<keyword evidence="3 4" id="KW-0408">Iron</keyword>
<dbReference type="PANTHER" id="PTHR33546">
    <property type="entry name" value="LARGE, MULTIFUNCTIONAL SECRETED PROTEIN-RELATED"/>
    <property type="match status" value="1"/>
</dbReference>
<name>A0ABM5MYZ8_EMTOG</name>
<evidence type="ECO:0000256" key="1">
    <source>
        <dbReference type="ARBA" id="ARBA00022617"/>
    </source>
</evidence>
<sequence>MIHSLKKFRVPIVASALLFAGASYTQLKQNKAADNPKVDKLKLQEGFKAEHLYSPSEDGKGSWVAMTFDNKGRMITSDQYGYLYRLTIPAINSGNTKPSIEKLSLGQDTTAIGGAQGLLYAFNSLYIVVNNRPSKKLPRTSGLYRLQDTNGDDQFDKITLLKELTGEGEHGPHSIILSPDKKSLYVVAGNFTTPPAMDSYRLPAVWQDDNLLPLIKDPRGHDDHPKVPAGWIANVDSTGKRWEMVAAGFRNPFDIAFNAAGDLFTYDSDMEWDFGLPWYRPTRICHVTSGAEFGWRIGTEKWSPSFADNLPAIMNIGQGSPTNVVHLKDAKFPAKYKESLLAFDWSFGIIHTINLKPSGSSYTAEREEFLSGMPLPLTDGAIGPDGALYFLTGGRRLESDLYRVYYNGTEATNVATATPINKDNALRRSLEKFHGAPNAAAITTAWPNLKHPDRFIRYAARIAVEHQPVTEWQAKALAEKDPVILTQAMIALARHGKSEQKNNILNALLGVNYKALSETQQLDLLRAYELVFLRMGKPDAAMTTKVVDALDAHYPAASNELNRGLSKLLVYLEAPKAVEKTITLLEKKDNSNEIAGGATATSSADLIMRNPQYGLDIAKMLEKVPPAQQTFYAIVLTQAKNNWTPDLQERYFKWFRNAFNYRGGFSYIGFIDRARKMALKNVPANKTAYFDKLSGAELLSKSGNDIVEGDYPKGPGKNWKVEDATKLFATELENRNFKQGKAMYSAITCNRCHSMQGEGGNVGPDLTQLGTRFSKKDILEAIIDPNKSVSDQYAATQFQLKNGQSIVGRLSNEDKDNYFVSQNPYSPDVLIKIAKKNVASTKASSVSIMLPGLINALNEEELKDLIAYLVAGGRENHPIFEAKK</sequence>
<dbReference type="EMBL" id="CP002961">
    <property type="protein sequence ID" value="AFK02398.1"/>
    <property type="molecule type" value="Genomic_DNA"/>
</dbReference>
<evidence type="ECO:0000256" key="3">
    <source>
        <dbReference type="ARBA" id="ARBA00023004"/>
    </source>
</evidence>
<evidence type="ECO:0000313" key="7">
    <source>
        <dbReference type="EMBL" id="AFK02398.1"/>
    </source>
</evidence>
<dbReference type="SUPFAM" id="SSF46626">
    <property type="entry name" value="Cytochrome c"/>
    <property type="match status" value="1"/>
</dbReference>
<dbReference type="InterPro" id="IPR011042">
    <property type="entry name" value="6-blade_b-propeller_TolB-like"/>
</dbReference>
<dbReference type="InterPro" id="IPR013427">
    <property type="entry name" value="Haem-bd_dom_put"/>
</dbReference>
<dbReference type="Proteomes" id="UP000002875">
    <property type="component" value="Chromosome"/>
</dbReference>
<evidence type="ECO:0000256" key="5">
    <source>
        <dbReference type="SAM" id="SignalP"/>
    </source>
</evidence>
<dbReference type="InterPro" id="IPR009056">
    <property type="entry name" value="Cyt_c-like_dom"/>
</dbReference>
<reference evidence="7 8" key="1">
    <citation type="submission" date="2011-07" db="EMBL/GenBank/DDBJ databases">
        <title>The complete genome of chromosome of Emticicia oligotrophica DSM 17448.</title>
        <authorList>
            <consortium name="US DOE Joint Genome Institute (JGI-PGF)"/>
            <person name="Lucas S."/>
            <person name="Han J."/>
            <person name="Lapidus A."/>
            <person name="Bruce D."/>
            <person name="Goodwin L."/>
            <person name="Pitluck S."/>
            <person name="Peters L."/>
            <person name="Kyrpides N."/>
            <person name="Mavromatis K."/>
            <person name="Ivanova N."/>
            <person name="Ovchinnikova G."/>
            <person name="Teshima H."/>
            <person name="Detter J.C."/>
            <person name="Tapia R."/>
            <person name="Han C."/>
            <person name="Land M."/>
            <person name="Hauser L."/>
            <person name="Markowitz V."/>
            <person name="Cheng J.-F."/>
            <person name="Hugenholtz P."/>
            <person name="Woyke T."/>
            <person name="Wu D."/>
            <person name="Tindall B."/>
            <person name="Pomrenke H."/>
            <person name="Brambilla E."/>
            <person name="Klenk H.-P."/>
            <person name="Eisen J.A."/>
        </authorList>
    </citation>
    <scope>NUCLEOTIDE SEQUENCE [LARGE SCALE GENOMIC DNA]</scope>
    <source>
        <strain evidence="7 8">DSM 17448</strain>
    </source>
</reference>
<evidence type="ECO:0000259" key="6">
    <source>
        <dbReference type="PROSITE" id="PS51007"/>
    </source>
</evidence>
<evidence type="ECO:0000256" key="4">
    <source>
        <dbReference type="PROSITE-ProRule" id="PRU00433"/>
    </source>
</evidence>
<organism evidence="7 8">
    <name type="scientific">Emticicia oligotrophica (strain DSM 17448 / CIP 109782 / MTCC 6937 / GPTSA100-15)</name>
    <dbReference type="NCBI Taxonomy" id="929562"/>
    <lineage>
        <taxon>Bacteria</taxon>
        <taxon>Pseudomonadati</taxon>
        <taxon>Bacteroidota</taxon>
        <taxon>Cytophagia</taxon>
        <taxon>Cytophagales</taxon>
        <taxon>Leadbetterellaceae</taxon>
        <taxon>Emticicia</taxon>
    </lineage>
</organism>
<dbReference type="InterPro" id="IPR036909">
    <property type="entry name" value="Cyt_c-like_dom_sf"/>
</dbReference>
<dbReference type="RefSeq" id="WP_015028098.1">
    <property type="nucleotide sequence ID" value="NC_018748.1"/>
</dbReference>
<keyword evidence="8" id="KW-1185">Reference proteome</keyword>
<feature type="chain" id="PRO_5047518081" evidence="5">
    <location>
        <begin position="26"/>
        <end position="884"/>
    </location>
</feature>
<keyword evidence="2 4" id="KW-0479">Metal-binding</keyword>
<protein>
    <submittedName>
        <fullName evidence="7">Heme-binding protein</fullName>
    </submittedName>
</protein>
<evidence type="ECO:0000313" key="8">
    <source>
        <dbReference type="Proteomes" id="UP000002875"/>
    </source>
</evidence>
<dbReference type="InterPro" id="IPR011041">
    <property type="entry name" value="Quinoprot_gluc/sorb_DH_b-prop"/>
</dbReference>
<keyword evidence="5" id="KW-0732">Signal</keyword>
<keyword evidence="1 4" id="KW-0349">Heme</keyword>
<accession>A0ABM5MYZ8</accession>
<dbReference type="SUPFAM" id="SSF50952">
    <property type="entry name" value="Soluble quinoprotein glucose dehydrogenase"/>
    <property type="match status" value="1"/>
</dbReference>
<gene>
    <name evidence="7" type="ordered locus">Emtol_1249</name>
</gene>
<dbReference type="Pfam" id="PF00034">
    <property type="entry name" value="Cytochrom_C"/>
    <property type="match status" value="1"/>
</dbReference>
<feature type="signal peptide" evidence="5">
    <location>
        <begin position="1"/>
        <end position="25"/>
    </location>
</feature>
<dbReference type="Gene3D" id="1.10.760.10">
    <property type="entry name" value="Cytochrome c-like domain"/>
    <property type="match status" value="1"/>
</dbReference>
<dbReference type="Gene3D" id="2.120.10.30">
    <property type="entry name" value="TolB, C-terminal domain"/>
    <property type="match status" value="1"/>
</dbReference>
<dbReference type="PANTHER" id="PTHR33546:SF1">
    <property type="entry name" value="LARGE, MULTIFUNCTIONAL SECRETED PROTEIN"/>
    <property type="match status" value="1"/>
</dbReference>
<feature type="domain" description="Cytochrome c" evidence="6">
    <location>
        <begin position="735"/>
        <end position="873"/>
    </location>
</feature>
<dbReference type="NCBIfam" id="TIGR02603">
    <property type="entry name" value="CxxCH_TIGR02603"/>
    <property type="match status" value="1"/>
</dbReference>
<proteinExistence type="predicted"/>
<dbReference type="PROSITE" id="PS51007">
    <property type="entry name" value="CYTC"/>
    <property type="match status" value="1"/>
</dbReference>
<evidence type="ECO:0000256" key="2">
    <source>
        <dbReference type="ARBA" id="ARBA00022723"/>
    </source>
</evidence>